<organism evidence="3 4">
    <name type="scientific">Fragilariopsis cylindrus CCMP1102</name>
    <dbReference type="NCBI Taxonomy" id="635003"/>
    <lineage>
        <taxon>Eukaryota</taxon>
        <taxon>Sar</taxon>
        <taxon>Stramenopiles</taxon>
        <taxon>Ochrophyta</taxon>
        <taxon>Bacillariophyta</taxon>
        <taxon>Bacillariophyceae</taxon>
        <taxon>Bacillariophycidae</taxon>
        <taxon>Bacillariales</taxon>
        <taxon>Bacillariaceae</taxon>
        <taxon>Fragilariopsis</taxon>
    </lineage>
</organism>
<dbReference type="Gene3D" id="4.10.1050.10">
    <property type="entry name" value="At2g23090-like"/>
    <property type="match status" value="1"/>
</dbReference>
<feature type="compositionally biased region" description="Basic residues" evidence="1">
    <location>
        <begin position="84"/>
        <end position="93"/>
    </location>
</feature>
<evidence type="ECO:0000313" key="3">
    <source>
        <dbReference type="EMBL" id="OEU17078.1"/>
    </source>
</evidence>
<dbReference type="InParanoid" id="A0A1E7FFY2"/>
<proteinExistence type="predicted"/>
<gene>
    <name evidence="3" type="ORF">FRACYDRAFT_225748</name>
</gene>
<evidence type="ECO:0000259" key="2">
    <source>
        <dbReference type="Pfam" id="PF12907"/>
    </source>
</evidence>
<dbReference type="InterPro" id="IPR026939">
    <property type="entry name" value="ZNF706/At2g23090_sf"/>
</dbReference>
<sequence length="110" mass="11934">MGKGSNVQKTQAASDKAKKDATAKKCTICMQTFVVNSRPPLLYQHVTAKYPDLIDNPAQCFTELVRYDPNDPKGEKAAAAAKAAPKKKSKAKKGNIDDLDTLLDVGLKKK</sequence>
<protein>
    <recommendedName>
        <fullName evidence="2">At2g23090-like zinc-binding domain-containing protein</fullName>
    </recommendedName>
</protein>
<evidence type="ECO:0000313" key="4">
    <source>
        <dbReference type="Proteomes" id="UP000095751"/>
    </source>
</evidence>
<feature type="domain" description="At2g23090-like zinc-binding" evidence="2">
    <location>
        <begin position="25"/>
        <end position="62"/>
    </location>
</feature>
<dbReference type="OrthoDB" id="370932at2759"/>
<dbReference type="Pfam" id="PF12907">
    <property type="entry name" value="zf-met2"/>
    <property type="match status" value="1"/>
</dbReference>
<name>A0A1E7FFY2_9STRA</name>
<keyword evidence="4" id="KW-1185">Reference proteome</keyword>
<dbReference type="Proteomes" id="UP000095751">
    <property type="component" value="Unassembled WGS sequence"/>
</dbReference>
<evidence type="ECO:0000256" key="1">
    <source>
        <dbReference type="SAM" id="MobiDB-lite"/>
    </source>
</evidence>
<feature type="region of interest" description="Disordered" evidence="1">
    <location>
        <begin position="1"/>
        <end position="23"/>
    </location>
</feature>
<dbReference type="EMBL" id="KV784358">
    <property type="protein sequence ID" value="OEU17078.1"/>
    <property type="molecule type" value="Genomic_DNA"/>
</dbReference>
<feature type="region of interest" description="Disordered" evidence="1">
    <location>
        <begin position="72"/>
        <end position="95"/>
    </location>
</feature>
<dbReference type="KEGG" id="fcy:FRACYDRAFT_225748"/>
<dbReference type="InterPro" id="IPR039438">
    <property type="entry name" value="At2g23090-like_Znf"/>
</dbReference>
<reference evidence="3 4" key="1">
    <citation type="submission" date="2016-09" db="EMBL/GenBank/DDBJ databases">
        <title>Extensive genetic diversity and differential bi-allelic expression allows diatom success in the polar Southern Ocean.</title>
        <authorList>
            <consortium name="DOE Joint Genome Institute"/>
            <person name="Mock T."/>
            <person name="Otillar R.P."/>
            <person name="Strauss J."/>
            <person name="Dupont C."/>
            <person name="Frickenhaus S."/>
            <person name="Maumus F."/>
            <person name="Mcmullan M."/>
            <person name="Sanges R."/>
            <person name="Schmutz J."/>
            <person name="Toseland A."/>
            <person name="Valas R."/>
            <person name="Veluchamy A."/>
            <person name="Ward B.J."/>
            <person name="Allen A."/>
            <person name="Barry K."/>
            <person name="Falciatore A."/>
            <person name="Ferrante M."/>
            <person name="Fortunato A.E."/>
            <person name="Gloeckner G."/>
            <person name="Gruber A."/>
            <person name="Hipkin R."/>
            <person name="Janech M."/>
            <person name="Kroth P."/>
            <person name="Leese F."/>
            <person name="Lindquist E."/>
            <person name="Lyon B.R."/>
            <person name="Martin J."/>
            <person name="Mayer C."/>
            <person name="Parker M."/>
            <person name="Quesneville H."/>
            <person name="Raymond J."/>
            <person name="Uhlig C."/>
            <person name="Valentin K.U."/>
            <person name="Worden A.Z."/>
            <person name="Armbrust E.V."/>
            <person name="Bowler C."/>
            <person name="Green B."/>
            <person name="Moulton V."/>
            <person name="Van Oosterhout C."/>
            <person name="Grigoriev I."/>
        </authorList>
    </citation>
    <scope>NUCLEOTIDE SEQUENCE [LARGE SCALE GENOMIC DNA]</scope>
    <source>
        <strain evidence="3 4">CCMP1102</strain>
    </source>
</reference>
<dbReference type="AlphaFoldDB" id="A0A1E7FFY2"/>
<accession>A0A1E7FFY2</accession>
<dbReference type="SUPFAM" id="SSF118359">
    <property type="entry name" value="Expressed protein At2g23090/F21P24.15"/>
    <property type="match status" value="1"/>
</dbReference>